<dbReference type="GO" id="GO:0016020">
    <property type="term" value="C:membrane"/>
    <property type="evidence" value="ECO:0007669"/>
    <property type="project" value="UniProtKB-SubCell"/>
</dbReference>
<sequence length="254" mass="27575">MSTASTPHLAVATPERVALSLPVAGIGYRCLAWLVDASLLFFFWVVAYFVFTLLVSDVLGVFQGLSGAGQTLLVVGIFATQWLYWTLGEVFFHGQTPGKRALRIRVVRLDGSPVGLYESAVRNLCRAVDFLPGVYAAGCISMLLTPQHRRLGDLLAGTVLVREERIDLDKYTATRAPEAGAPGPKATRALTPDEVELVLAFLTRAPGLHADVRRRMGTKLVEKLGGLTSEEQVTVLASAEATEAFLRAHVQVER</sequence>
<protein>
    <submittedName>
        <fullName evidence="7">RDD family protein</fullName>
    </submittedName>
</protein>
<dbReference type="AlphaFoldDB" id="A0A540WKS8"/>
<keyword evidence="8" id="KW-1185">Reference proteome</keyword>
<evidence type="ECO:0000256" key="4">
    <source>
        <dbReference type="ARBA" id="ARBA00023136"/>
    </source>
</evidence>
<reference evidence="7 8" key="1">
    <citation type="submission" date="2019-06" db="EMBL/GenBank/DDBJ databases">
        <authorList>
            <person name="Livingstone P."/>
            <person name="Whitworth D."/>
        </authorList>
    </citation>
    <scope>NUCLEOTIDE SEQUENCE [LARGE SCALE GENOMIC DNA]</scope>
    <source>
        <strain evidence="7 8">AM401</strain>
    </source>
</reference>
<dbReference type="OrthoDB" id="9787732at2"/>
<dbReference type="PANTHER" id="PTHR38480:SF1">
    <property type="entry name" value="SLR0254 PROTEIN"/>
    <property type="match status" value="1"/>
</dbReference>
<evidence type="ECO:0000256" key="3">
    <source>
        <dbReference type="ARBA" id="ARBA00022989"/>
    </source>
</evidence>
<keyword evidence="3 5" id="KW-1133">Transmembrane helix</keyword>
<accession>A0A540WKS8</accession>
<feature type="domain" description="RDD" evidence="6">
    <location>
        <begin position="23"/>
        <end position="157"/>
    </location>
</feature>
<comment type="caution">
    <text evidence="7">The sequence shown here is derived from an EMBL/GenBank/DDBJ whole genome shotgun (WGS) entry which is preliminary data.</text>
</comment>
<evidence type="ECO:0000256" key="2">
    <source>
        <dbReference type="ARBA" id="ARBA00022692"/>
    </source>
</evidence>
<evidence type="ECO:0000256" key="5">
    <source>
        <dbReference type="SAM" id="Phobius"/>
    </source>
</evidence>
<evidence type="ECO:0000259" key="6">
    <source>
        <dbReference type="Pfam" id="PF06271"/>
    </source>
</evidence>
<dbReference type="EMBL" id="VIFM01000323">
    <property type="protein sequence ID" value="TQF09639.1"/>
    <property type="molecule type" value="Genomic_DNA"/>
</dbReference>
<dbReference type="InterPro" id="IPR010432">
    <property type="entry name" value="RDD"/>
</dbReference>
<comment type="subcellular location">
    <subcellularLocation>
        <location evidence="1">Membrane</location>
        <topology evidence="1">Multi-pass membrane protein</topology>
    </subcellularLocation>
</comment>
<name>A0A540WKS8_9BACT</name>
<keyword evidence="2 5" id="KW-0812">Transmembrane</keyword>
<feature type="transmembrane region" description="Helical" evidence="5">
    <location>
        <begin position="30"/>
        <end position="51"/>
    </location>
</feature>
<evidence type="ECO:0000313" key="7">
    <source>
        <dbReference type="EMBL" id="TQF09639.1"/>
    </source>
</evidence>
<proteinExistence type="predicted"/>
<evidence type="ECO:0000256" key="1">
    <source>
        <dbReference type="ARBA" id="ARBA00004141"/>
    </source>
</evidence>
<dbReference type="PANTHER" id="PTHR38480">
    <property type="entry name" value="SLR0254 PROTEIN"/>
    <property type="match status" value="1"/>
</dbReference>
<evidence type="ECO:0000313" key="8">
    <source>
        <dbReference type="Proteomes" id="UP000315369"/>
    </source>
</evidence>
<gene>
    <name evidence="7" type="ORF">FJV41_43560</name>
</gene>
<dbReference type="Proteomes" id="UP000315369">
    <property type="component" value="Unassembled WGS sequence"/>
</dbReference>
<keyword evidence="4 5" id="KW-0472">Membrane</keyword>
<organism evidence="7 8">
    <name type="scientific">Myxococcus llanfairpwllgwyngyllgogerychwyrndrobwllllantysiliogogogochensis</name>
    <dbReference type="NCBI Taxonomy" id="2590453"/>
    <lineage>
        <taxon>Bacteria</taxon>
        <taxon>Pseudomonadati</taxon>
        <taxon>Myxococcota</taxon>
        <taxon>Myxococcia</taxon>
        <taxon>Myxococcales</taxon>
        <taxon>Cystobacterineae</taxon>
        <taxon>Myxococcaceae</taxon>
        <taxon>Myxococcus</taxon>
    </lineage>
</organism>
<dbReference type="RefSeq" id="WP_141648539.1">
    <property type="nucleotide sequence ID" value="NZ_VIFM01000323.1"/>
</dbReference>
<dbReference type="Pfam" id="PF06271">
    <property type="entry name" value="RDD"/>
    <property type="match status" value="1"/>
</dbReference>
<feature type="transmembrane region" description="Helical" evidence="5">
    <location>
        <begin position="71"/>
        <end position="92"/>
    </location>
</feature>